<evidence type="ECO:0000259" key="2">
    <source>
        <dbReference type="Pfam" id="PF13525"/>
    </source>
</evidence>
<dbReference type="InterPro" id="IPR034706">
    <property type="entry name" value="CpoB"/>
</dbReference>
<keyword evidence="1" id="KW-0732">Signal</keyword>
<evidence type="ECO:0000313" key="4">
    <source>
        <dbReference type="Proteomes" id="UP000192418"/>
    </source>
</evidence>
<dbReference type="SUPFAM" id="SSF48452">
    <property type="entry name" value="TPR-like"/>
    <property type="match status" value="1"/>
</dbReference>
<dbReference type="NCBIfam" id="TIGR02795">
    <property type="entry name" value="tol_pal_ybgF"/>
    <property type="match status" value="1"/>
</dbReference>
<dbReference type="STRING" id="1121400.SAMN02746065_102211"/>
<dbReference type="HAMAP" id="MF_02066">
    <property type="entry name" value="CpoB"/>
    <property type="match status" value="1"/>
</dbReference>
<keyword evidence="4" id="KW-1185">Reference proteome</keyword>
<dbReference type="InterPro" id="IPR011990">
    <property type="entry name" value="TPR-like_helical_dom_sf"/>
</dbReference>
<dbReference type="InterPro" id="IPR014162">
    <property type="entry name" value="CpoB_C"/>
</dbReference>
<dbReference type="Proteomes" id="UP000192418">
    <property type="component" value="Unassembled WGS sequence"/>
</dbReference>
<reference evidence="3 4" key="1">
    <citation type="submission" date="2017-04" db="EMBL/GenBank/DDBJ databases">
        <authorList>
            <person name="Afonso C.L."/>
            <person name="Miller P.J."/>
            <person name="Scott M.A."/>
            <person name="Spackman E."/>
            <person name="Goraichik I."/>
            <person name="Dimitrov K.M."/>
            <person name="Suarez D.L."/>
            <person name="Swayne D.E."/>
        </authorList>
    </citation>
    <scope>NUCLEOTIDE SEQUENCE [LARGE SCALE GENOMIC DNA]</scope>
    <source>
        <strain evidence="3 4">DSM 3385</strain>
    </source>
</reference>
<name>A0A1W1ZDD7_9BACT</name>
<accession>A0A1W1ZDD7</accession>
<protein>
    <submittedName>
        <fullName evidence="3">Tol-pal system protein YbgF</fullName>
    </submittedName>
</protein>
<organism evidence="3 4">
    <name type="scientific">Desulfocicer vacuolatum DSM 3385</name>
    <dbReference type="NCBI Taxonomy" id="1121400"/>
    <lineage>
        <taxon>Bacteria</taxon>
        <taxon>Pseudomonadati</taxon>
        <taxon>Thermodesulfobacteriota</taxon>
        <taxon>Desulfobacteria</taxon>
        <taxon>Desulfobacterales</taxon>
        <taxon>Desulfobacteraceae</taxon>
        <taxon>Desulfocicer</taxon>
    </lineage>
</organism>
<dbReference type="EMBL" id="FWXY01000002">
    <property type="protein sequence ID" value="SMC46433.1"/>
    <property type="molecule type" value="Genomic_DNA"/>
</dbReference>
<evidence type="ECO:0000313" key="3">
    <source>
        <dbReference type="EMBL" id="SMC46433.1"/>
    </source>
</evidence>
<dbReference type="InterPro" id="IPR039565">
    <property type="entry name" value="BamD-like"/>
</dbReference>
<dbReference type="PROSITE" id="PS51257">
    <property type="entry name" value="PROKAR_LIPOPROTEIN"/>
    <property type="match status" value="1"/>
</dbReference>
<dbReference type="AlphaFoldDB" id="A0A1W1ZDD7"/>
<evidence type="ECO:0000256" key="1">
    <source>
        <dbReference type="ARBA" id="ARBA00022729"/>
    </source>
</evidence>
<dbReference type="Gene3D" id="1.25.40.10">
    <property type="entry name" value="Tetratricopeptide repeat domain"/>
    <property type="match status" value="1"/>
</dbReference>
<dbReference type="Pfam" id="PF13525">
    <property type="entry name" value="YfiO"/>
    <property type="match status" value="1"/>
</dbReference>
<dbReference type="GO" id="GO:0051301">
    <property type="term" value="P:cell division"/>
    <property type="evidence" value="ECO:0007669"/>
    <property type="project" value="InterPro"/>
</dbReference>
<sequence length="282" mass="31882">MPRFIFQIFFVACLAVLSGCVSDQDMLILKNRVHSLEMDNARHLEKQKTYDRKLNKEFAEITGRVGSNDRMTREKYAEINALLDGFRDEIRVLTGRVETLEFLIDRDGAGDTAAASKELKRLDGAISRNYQRLMALEAHLGLEPTDTPSDTLPSDKPDGSESGMYTAAKTLLDNGDNKGARKNFETFIKTFPDSTNADNAQFWIADSYYRENWYEKAILEYQKVIEKYASGNKVPAALLKQGYAFANLGEKGNARLILKELIRKYPGTSEAKIAREKLETLD</sequence>
<proteinExistence type="inferred from homology"/>
<gene>
    <name evidence="3" type="ORF">SAMN02746065_102211</name>
</gene>
<feature type="domain" description="Outer membrane lipoprotein BamD-like" evidence="2">
    <location>
        <begin position="158"/>
        <end position="247"/>
    </location>
</feature>